<dbReference type="AlphaFoldDB" id="A0A3A4AN29"/>
<keyword evidence="3" id="KW-1185">Reference proteome</keyword>
<sequence length="591" mass="63177">MNRLTGRAVTIAAVALIALQTAAKAFIVSRAYFKEDDYEFLARAAENGLTWDYLGRSHLGQFMPGSFALVWVLARAAPYDWGLVTAVTLALHAAAGLAVYRMLAVVFGRRPLILVPLLVFLAAPVGLPVLTWWAGAINTVPLQIALPMAVAAHVTYLRTGNARHVAHALLWTVFGMVFFLKAAVIPVLLFALSLRRRHGPFRELAAHPRAWAAHGTVLAGYLVLYFTQQSTSEEIGGIPKLADAAGFVGNLIFRTFMTTVLGGPWGWFGGPDWGVASPPPLMVAVSAAVVAALVAITLVYRRRAWYAWTILLAYLLFVDVPPPLYGRVYLGGAFLGQDTRHVADALPVFALVLGLVLLPVLGEEDPYRRTPPAREIAYGAGSLLLGAFVVSSLVSINNYAERLGAPDREAFIAGARQALAKPLGQAVFDRKAPDFMLTPGYGEYNLVSRIVGPLATPAQREALYAPPAAPSGVVFDDRGRLVAADIEGEKLTPPGGADCRPEHGGKVEVTLPPAALGEEARLIRVGTLTKGATRARAEAGRRVLPMNVPDGLGQLYLSVGGDAVDLRVVKVGRLGFPCVSDVTVGRAVPKR</sequence>
<protein>
    <submittedName>
        <fullName evidence="2">Uncharacterized protein</fullName>
    </submittedName>
</protein>
<feature type="transmembrane region" description="Helical" evidence="1">
    <location>
        <begin position="81"/>
        <end position="100"/>
    </location>
</feature>
<dbReference type="Proteomes" id="UP000265768">
    <property type="component" value="Unassembled WGS sequence"/>
</dbReference>
<name>A0A3A4AN29_9ACTN</name>
<accession>A0A3A4AN29</accession>
<evidence type="ECO:0000313" key="3">
    <source>
        <dbReference type="Proteomes" id="UP000265768"/>
    </source>
</evidence>
<feature type="transmembrane region" description="Helical" evidence="1">
    <location>
        <begin position="305"/>
        <end position="325"/>
    </location>
</feature>
<feature type="transmembrane region" description="Helical" evidence="1">
    <location>
        <begin position="140"/>
        <end position="157"/>
    </location>
</feature>
<feature type="transmembrane region" description="Helical" evidence="1">
    <location>
        <begin position="169"/>
        <end position="191"/>
    </location>
</feature>
<gene>
    <name evidence="2" type="ORF">D5H75_22780</name>
</gene>
<keyword evidence="1" id="KW-0472">Membrane</keyword>
<evidence type="ECO:0000313" key="2">
    <source>
        <dbReference type="EMBL" id="RJL30401.1"/>
    </source>
</evidence>
<proteinExistence type="predicted"/>
<feature type="transmembrane region" description="Helical" evidence="1">
    <location>
        <begin position="280"/>
        <end position="300"/>
    </location>
</feature>
<organism evidence="2 3">
    <name type="scientific">Bailinhaonella thermotolerans</name>
    <dbReference type="NCBI Taxonomy" id="1070861"/>
    <lineage>
        <taxon>Bacteria</taxon>
        <taxon>Bacillati</taxon>
        <taxon>Actinomycetota</taxon>
        <taxon>Actinomycetes</taxon>
        <taxon>Streptosporangiales</taxon>
        <taxon>Streptosporangiaceae</taxon>
        <taxon>Bailinhaonella</taxon>
    </lineage>
</organism>
<dbReference type="EMBL" id="QZEY01000009">
    <property type="protein sequence ID" value="RJL30401.1"/>
    <property type="molecule type" value="Genomic_DNA"/>
</dbReference>
<comment type="caution">
    <text evidence="2">The sequence shown here is derived from an EMBL/GenBank/DDBJ whole genome shotgun (WGS) entry which is preliminary data.</text>
</comment>
<dbReference type="OrthoDB" id="3778510at2"/>
<keyword evidence="1" id="KW-0812">Transmembrane</keyword>
<feature type="transmembrane region" description="Helical" evidence="1">
    <location>
        <begin position="345"/>
        <end position="364"/>
    </location>
</feature>
<dbReference type="RefSeq" id="WP_119928549.1">
    <property type="nucleotide sequence ID" value="NZ_QZEY01000009.1"/>
</dbReference>
<feature type="transmembrane region" description="Helical" evidence="1">
    <location>
        <begin position="376"/>
        <end position="396"/>
    </location>
</feature>
<keyword evidence="1" id="KW-1133">Transmembrane helix</keyword>
<evidence type="ECO:0000256" key="1">
    <source>
        <dbReference type="SAM" id="Phobius"/>
    </source>
</evidence>
<feature type="transmembrane region" description="Helical" evidence="1">
    <location>
        <begin position="247"/>
        <end position="268"/>
    </location>
</feature>
<feature type="transmembrane region" description="Helical" evidence="1">
    <location>
        <begin position="211"/>
        <end position="227"/>
    </location>
</feature>
<feature type="transmembrane region" description="Helical" evidence="1">
    <location>
        <begin position="112"/>
        <end position="134"/>
    </location>
</feature>
<reference evidence="2 3" key="1">
    <citation type="submission" date="2018-09" db="EMBL/GenBank/DDBJ databases">
        <title>YIM 75507 draft genome.</title>
        <authorList>
            <person name="Tang S."/>
            <person name="Feng Y."/>
        </authorList>
    </citation>
    <scope>NUCLEOTIDE SEQUENCE [LARGE SCALE GENOMIC DNA]</scope>
    <source>
        <strain evidence="2 3">YIM 75507</strain>
    </source>
</reference>